<feature type="compositionally biased region" description="Basic residues" evidence="1">
    <location>
        <begin position="19"/>
        <end position="32"/>
    </location>
</feature>
<protein>
    <submittedName>
        <fullName evidence="2">Uncharacterized protein</fullName>
    </submittedName>
</protein>
<gene>
    <name evidence="2" type="ORF">GFSPODELE1_LOCUS5417</name>
</gene>
<evidence type="ECO:0000313" key="2">
    <source>
        <dbReference type="EMBL" id="CAL1705417.1"/>
    </source>
</evidence>
<feature type="compositionally biased region" description="Acidic residues" evidence="1">
    <location>
        <begin position="153"/>
        <end position="165"/>
    </location>
</feature>
<evidence type="ECO:0000313" key="3">
    <source>
        <dbReference type="Proteomes" id="UP001497453"/>
    </source>
</evidence>
<feature type="compositionally biased region" description="Low complexity" evidence="1">
    <location>
        <begin position="8"/>
        <end position="18"/>
    </location>
</feature>
<organism evidence="2 3">
    <name type="scientific">Somion occarium</name>
    <dbReference type="NCBI Taxonomy" id="3059160"/>
    <lineage>
        <taxon>Eukaryota</taxon>
        <taxon>Fungi</taxon>
        <taxon>Dikarya</taxon>
        <taxon>Basidiomycota</taxon>
        <taxon>Agaricomycotina</taxon>
        <taxon>Agaricomycetes</taxon>
        <taxon>Polyporales</taxon>
        <taxon>Cerrenaceae</taxon>
        <taxon>Somion</taxon>
    </lineage>
</organism>
<feature type="compositionally biased region" description="Polar residues" evidence="1">
    <location>
        <begin position="127"/>
        <end position="136"/>
    </location>
</feature>
<feature type="region of interest" description="Disordered" evidence="1">
    <location>
        <begin position="1"/>
        <end position="281"/>
    </location>
</feature>
<reference evidence="3" key="1">
    <citation type="submission" date="2024-04" db="EMBL/GenBank/DDBJ databases">
        <authorList>
            <person name="Shaw F."/>
            <person name="Minotto A."/>
        </authorList>
    </citation>
    <scope>NUCLEOTIDE SEQUENCE [LARGE SCALE GENOMIC DNA]</scope>
</reference>
<dbReference type="EMBL" id="OZ037946">
    <property type="protein sequence ID" value="CAL1705417.1"/>
    <property type="molecule type" value="Genomic_DNA"/>
</dbReference>
<feature type="compositionally biased region" description="Low complexity" evidence="1">
    <location>
        <begin position="66"/>
        <end position="80"/>
    </location>
</feature>
<sequence length="329" mass="38009">MPTMYDRSSPASQHSSLHSAHRAKRRHSHRSHSPAPRISTLLPHHGSSQYSPSSRAEDISRLLDPAYSSSSSTAASASRAYVDHRGDLHDPDYRDFPVLRSKTTHKQRRTSASSSRSLSVPRDGYNRYSNSYSMATPTGVRPEWERDWTAEGADAEEDEEPEDDATTFSSHSHFNPFVSESRTRRFAPQYSPPRWFGEPTPLSSSPVSLNDDENEDNALQLVSSPFERPLRETMDDELEDDERKKPRRHHHRIRKPVCKREKEQTMAPADSEKCRNESSLEGRDERIHVEDNDFVPSCTHSLRRQWQAVSLRFRFSVFHVKQRIRRSFR</sequence>
<keyword evidence="3" id="KW-1185">Reference proteome</keyword>
<accession>A0ABP1DFL8</accession>
<name>A0ABP1DFL8_9APHY</name>
<proteinExistence type="predicted"/>
<feature type="compositionally biased region" description="Basic residues" evidence="1">
    <location>
        <begin position="245"/>
        <end position="257"/>
    </location>
</feature>
<feature type="compositionally biased region" description="Basic and acidic residues" evidence="1">
    <location>
        <begin position="258"/>
        <end position="281"/>
    </location>
</feature>
<dbReference type="Proteomes" id="UP001497453">
    <property type="component" value="Chromosome 3"/>
</dbReference>
<feature type="compositionally biased region" description="Low complexity" evidence="1">
    <location>
        <begin position="110"/>
        <end position="122"/>
    </location>
</feature>
<feature type="compositionally biased region" description="Basic and acidic residues" evidence="1">
    <location>
        <begin position="81"/>
        <end position="97"/>
    </location>
</feature>
<evidence type="ECO:0000256" key="1">
    <source>
        <dbReference type="SAM" id="MobiDB-lite"/>
    </source>
</evidence>